<dbReference type="Gene3D" id="3.10.10.10">
    <property type="entry name" value="HIV Type 1 Reverse Transcriptase, subunit A, domain 1"/>
    <property type="match status" value="2"/>
</dbReference>
<reference evidence="3 4" key="1">
    <citation type="submission" date="2015-12" db="EMBL/GenBank/DDBJ databases">
        <title>The genome of Folsomia candida.</title>
        <authorList>
            <person name="Faddeeva A."/>
            <person name="Derks M.F."/>
            <person name="Anvar Y."/>
            <person name="Smit S."/>
            <person name="Van Straalen N."/>
            <person name="Roelofs D."/>
        </authorList>
    </citation>
    <scope>NUCLEOTIDE SEQUENCE [LARGE SCALE GENOMIC DNA]</scope>
    <source>
        <strain evidence="3 4">VU population</strain>
        <tissue evidence="3">Whole body</tissue>
    </source>
</reference>
<evidence type="ECO:0000256" key="1">
    <source>
        <dbReference type="SAM" id="MobiDB-lite"/>
    </source>
</evidence>
<evidence type="ECO:0000313" key="4">
    <source>
        <dbReference type="Proteomes" id="UP000198287"/>
    </source>
</evidence>
<protein>
    <submittedName>
        <fullName evidence="3">Transposon Ty3-I Gag-Pol polyprotein</fullName>
    </submittedName>
</protein>
<accession>A0A226ECM4</accession>
<dbReference type="InterPro" id="IPR043502">
    <property type="entry name" value="DNA/RNA_pol_sf"/>
</dbReference>
<dbReference type="SUPFAM" id="SSF56672">
    <property type="entry name" value="DNA/RNA polymerases"/>
    <property type="match status" value="1"/>
</dbReference>
<gene>
    <name evidence="3" type="ORF">Fcan01_11902</name>
</gene>
<organism evidence="3 4">
    <name type="scientific">Folsomia candida</name>
    <name type="common">Springtail</name>
    <dbReference type="NCBI Taxonomy" id="158441"/>
    <lineage>
        <taxon>Eukaryota</taxon>
        <taxon>Metazoa</taxon>
        <taxon>Ecdysozoa</taxon>
        <taxon>Arthropoda</taxon>
        <taxon>Hexapoda</taxon>
        <taxon>Collembola</taxon>
        <taxon>Entomobryomorpha</taxon>
        <taxon>Isotomoidea</taxon>
        <taxon>Isotomidae</taxon>
        <taxon>Proisotominae</taxon>
        <taxon>Folsomia</taxon>
    </lineage>
</organism>
<dbReference type="AlphaFoldDB" id="A0A226ECM4"/>
<name>A0A226ECM4_FOLCA</name>
<comment type="caution">
    <text evidence="3">The sequence shown here is derived from an EMBL/GenBank/DDBJ whole genome shotgun (WGS) entry which is preliminary data.</text>
</comment>
<dbReference type="EMBL" id="LNIX01000005">
    <property type="protein sequence ID" value="OXA54797.1"/>
    <property type="molecule type" value="Genomic_DNA"/>
</dbReference>
<dbReference type="STRING" id="158441.A0A226ECM4"/>
<feature type="domain" description="Reverse transcriptase" evidence="2">
    <location>
        <begin position="25"/>
        <end position="174"/>
    </location>
</feature>
<dbReference type="InterPro" id="IPR000477">
    <property type="entry name" value="RT_dom"/>
</dbReference>
<dbReference type="Pfam" id="PF00078">
    <property type="entry name" value="RVT_1"/>
    <property type="match status" value="1"/>
</dbReference>
<feature type="region of interest" description="Disordered" evidence="1">
    <location>
        <begin position="245"/>
        <end position="265"/>
    </location>
</feature>
<evidence type="ECO:0000259" key="2">
    <source>
        <dbReference type="Pfam" id="PF00078"/>
    </source>
</evidence>
<sequence>MPGDLKLADVGDAAPIAVKPYPRSFAEQQFINEQVQLLLDKKIIRKSSSPWASQVVLIFEMDFFYIPLPESEKKYTSFVTNEGQFEFEFVPMRAKNSPPLFLRVLNYVFKDMAFGKLRHLFIYVDDLFCYSGTFEEHLIHLIKILLRLRRTNLALKPPKSFFGYQRVKTLGYIITPEGFLPDPSKLSSIENFLRPTKPKSLRSFIGLCSFYRRWIPAFSDVCRPLHAISGTNMPFVWTEDCQKSFTPPSSHHRSRVGPLQPTCTH</sequence>
<dbReference type="OMA" id="SKCLWID"/>
<dbReference type="GO" id="GO:0071897">
    <property type="term" value="P:DNA biosynthetic process"/>
    <property type="evidence" value="ECO:0007669"/>
    <property type="project" value="UniProtKB-ARBA"/>
</dbReference>
<proteinExistence type="predicted"/>
<dbReference type="Gene3D" id="3.30.70.270">
    <property type="match status" value="2"/>
</dbReference>
<evidence type="ECO:0000313" key="3">
    <source>
        <dbReference type="EMBL" id="OXA54797.1"/>
    </source>
</evidence>
<dbReference type="PANTHER" id="PTHR33064">
    <property type="entry name" value="POL PROTEIN"/>
    <property type="match status" value="1"/>
</dbReference>
<dbReference type="Proteomes" id="UP000198287">
    <property type="component" value="Unassembled WGS sequence"/>
</dbReference>
<dbReference type="CDD" id="cd01647">
    <property type="entry name" value="RT_LTR"/>
    <property type="match status" value="1"/>
</dbReference>
<dbReference type="PANTHER" id="PTHR33064:SF37">
    <property type="entry name" value="RIBONUCLEASE H"/>
    <property type="match status" value="1"/>
</dbReference>
<dbReference type="InterPro" id="IPR043128">
    <property type="entry name" value="Rev_trsase/Diguanyl_cyclase"/>
</dbReference>
<keyword evidence="4" id="KW-1185">Reference proteome</keyword>
<dbReference type="InterPro" id="IPR051320">
    <property type="entry name" value="Viral_Replic_Matur_Polypro"/>
</dbReference>